<evidence type="ECO:0000313" key="2">
    <source>
        <dbReference type="Proteomes" id="UP000187429"/>
    </source>
</evidence>
<dbReference type="EMBL" id="LSSM01005607">
    <property type="protein sequence ID" value="OMJ12336.1"/>
    <property type="molecule type" value="Genomic_DNA"/>
</dbReference>
<accession>A0A1R1XCL2</accession>
<organism evidence="1 2">
    <name type="scientific">Smittium culicis</name>
    <dbReference type="NCBI Taxonomy" id="133412"/>
    <lineage>
        <taxon>Eukaryota</taxon>
        <taxon>Fungi</taxon>
        <taxon>Fungi incertae sedis</taxon>
        <taxon>Zoopagomycota</taxon>
        <taxon>Kickxellomycotina</taxon>
        <taxon>Harpellomycetes</taxon>
        <taxon>Harpellales</taxon>
        <taxon>Legeriomycetaceae</taxon>
        <taxon>Smittium</taxon>
    </lineage>
</organism>
<sequence length="111" mass="13418">MIVQSKDESNNEWDDDENEIDFIDVEDDDYDSDLESQISNFREKNRINLEPGLLKCESKKKNTRADKLFDHMLEDLYDKNIEYMTNPEEISRYSKVQFMHRLQHNYVNLFS</sequence>
<reference evidence="2" key="1">
    <citation type="submission" date="2017-01" db="EMBL/GenBank/DDBJ databases">
        <authorList>
            <person name="Wang Y."/>
            <person name="White M."/>
            <person name="Kvist S."/>
            <person name="Moncalvo J.-M."/>
        </authorList>
    </citation>
    <scope>NUCLEOTIDE SEQUENCE [LARGE SCALE GENOMIC DNA]</scope>
    <source>
        <strain evidence="2">ID-206-W2</strain>
    </source>
</reference>
<protein>
    <submittedName>
        <fullName evidence="1">Uncharacterized protein</fullName>
    </submittedName>
</protein>
<comment type="caution">
    <text evidence="1">The sequence shown here is derived from an EMBL/GenBank/DDBJ whole genome shotgun (WGS) entry which is preliminary data.</text>
</comment>
<gene>
    <name evidence="1" type="ORF">AYI69_g9445</name>
</gene>
<evidence type="ECO:0000313" key="1">
    <source>
        <dbReference type="EMBL" id="OMJ12336.1"/>
    </source>
</evidence>
<name>A0A1R1XCL2_9FUNG</name>
<proteinExistence type="predicted"/>
<dbReference type="Proteomes" id="UP000187429">
    <property type="component" value="Unassembled WGS sequence"/>
</dbReference>
<keyword evidence="2" id="KW-1185">Reference proteome</keyword>
<dbReference type="AlphaFoldDB" id="A0A1R1XCL2"/>